<dbReference type="PANTHER" id="PTHR13650:SF0">
    <property type="entry name" value="SPATACSIN"/>
    <property type="match status" value="1"/>
</dbReference>
<dbReference type="PANTHER" id="PTHR13650">
    <property type="entry name" value="SPATACSIN"/>
    <property type="match status" value="1"/>
</dbReference>
<proteinExistence type="predicted"/>
<accession>A0ABD2P776</accession>
<comment type="caution">
    <text evidence="1">The sequence shown here is derived from an EMBL/GenBank/DDBJ whole genome shotgun (WGS) entry which is preliminary data.</text>
</comment>
<evidence type="ECO:0000313" key="1">
    <source>
        <dbReference type="EMBL" id="KAL3286720.1"/>
    </source>
</evidence>
<dbReference type="EMBL" id="JABFTP020000185">
    <property type="protein sequence ID" value="KAL3286720.1"/>
    <property type="molecule type" value="Genomic_DNA"/>
</dbReference>
<organism evidence="1 2">
    <name type="scientific">Cryptolaemus montrouzieri</name>
    <dbReference type="NCBI Taxonomy" id="559131"/>
    <lineage>
        <taxon>Eukaryota</taxon>
        <taxon>Metazoa</taxon>
        <taxon>Ecdysozoa</taxon>
        <taxon>Arthropoda</taxon>
        <taxon>Hexapoda</taxon>
        <taxon>Insecta</taxon>
        <taxon>Pterygota</taxon>
        <taxon>Neoptera</taxon>
        <taxon>Endopterygota</taxon>
        <taxon>Coleoptera</taxon>
        <taxon>Polyphaga</taxon>
        <taxon>Cucujiformia</taxon>
        <taxon>Coccinelloidea</taxon>
        <taxon>Coccinellidae</taxon>
        <taxon>Scymninae</taxon>
        <taxon>Scymnini</taxon>
        <taxon>Cryptolaemus</taxon>
    </lineage>
</organism>
<evidence type="ECO:0000313" key="2">
    <source>
        <dbReference type="Proteomes" id="UP001516400"/>
    </source>
</evidence>
<name>A0ABD2P776_9CUCU</name>
<protein>
    <recommendedName>
        <fullName evidence="3">Spatacsin</fullName>
    </recommendedName>
</protein>
<dbReference type="InterPro" id="IPR028103">
    <property type="entry name" value="Spatacsin"/>
</dbReference>
<dbReference type="Proteomes" id="UP001516400">
    <property type="component" value="Unassembled WGS sequence"/>
</dbReference>
<keyword evidence="2" id="KW-1185">Reference proteome</keyword>
<sequence>MIGVPSKGLRVHLEVANTLLNAGYDEINCKDMFKQLENTPYEVQNALESTIMKNILFGFETGKHFIEAKNKYEPVVIFSRENNIKLPEEFLRNCAVKNDWLFFMIFAQIQNYPVDQIKEVLQCFKNPFYLEHTLHCVTYDIQLEEENVLMRGRDSRKAFLSRIGVRQSTDPLNPSESRSAKSQSSYTLSDSSDILEVDILNTKATLLQTLIRCHNSADPPRALLQACQLYRNPLLAILATSYEPDSVHTNWLTWLVVSCELYQNFTNLEGLVMLASTTRELLNKAMEKRFAHTLLKSFKIFLPDNSLRYFLEFLCLGIQQISDLNLMSNELECFKKSLRNYRKSSILSEADHDITYLINRCWLEETALTLMASTIKYNFKSAYDQILFLKIICKLNVQDIFSIEVPEFSSILEILIALYESKSRICLNLSDTFKVTHHRESILSCLNSLINEKLFDTALQVTKIVNLPHDVVILMKCQHNFENRQEKDEFFEVCNKSFKDHNVTADQVIEFYKFILEKLNDKLEKYKVSKLSYQWARDYQLSTQYELEKCMWLSYINLEEKFKDPKLLDIKVETMLYKDMQDTLKQVPICQLPLPKDSGSQIDKLISFALDKGDFSCL</sequence>
<evidence type="ECO:0008006" key="3">
    <source>
        <dbReference type="Google" id="ProtNLM"/>
    </source>
</evidence>
<reference evidence="1 2" key="1">
    <citation type="journal article" date="2021" name="BMC Biol.">
        <title>Horizontally acquired antibacterial genes associated with adaptive radiation of ladybird beetles.</title>
        <authorList>
            <person name="Li H.S."/>
            <person name="Tang X.F."/>
            <person name="Huang Y.H."/>
            <person name="Xu Z.Y."/>
            <person name="Chen M.L."/>
            <person name="Du X.Y."/>
            <person name="Qiu B.Y."/>
            <person name="Chen P.T."/>
            <person name="Zhang W."/>
            <person name="Slipinski A."/>
            <person name="Escalona H.E."/>
            <person name="Waterhouse R.M."/>
            <person name="Zwick A."/>
            <person name="Pang H."/>
        </authorList>
    </citation>
    <scope>NUCLEOTIDE SEQUENCE [LARGE SCALE GENOMIC DNA]</scope>
    <source>
        <strain evidence="1">SYSU2018</strain>
    </source>
</reference>
<dbReference type="AlphaFoldDB" id="A0ABD2P776"/>
<gene>
    <name evidence="1" type="ORF">HHI36_001215</name>
</gene>